<keyword evidence="2" id="KW-1185">Reference proteome</keyword>
<accession>A0A3N5C868</accession>
<comment type="caution">
    <text evidence="1">The sequence shown here is derived from an EMBL/GenBank/DDBJ whole genome shotgun (WGS) entry which is preliminary data.</text>
</comment>
<dbReference type="Pfam" id="PF08863">
    <property type="entry name" value="YolD"/>
    <property type="match status" value="1"/>
</dbReference>
<proteinExistence type="predicted"/>
<reference evidence="1 2" key="1">
    <citation type="submission" date="2018-11" db="EMBL/GenBank/DDBJ databases">
        <title>Genomic Encyclopedia of Type Strains, Phase IV (KMG-IV): sequencing the most valuable type-strain genomes for metagenomic binning, comparative biology and taxonomic classification.</title>
        <authorList>
            <person name="Goeker M."/>
        </authorList>
    </citation>
    <scope>NUCLEOTIDE SEQUENCE [LARGE SCALE GENOMIC DNA]</scope>
    <source>
        <strain evidence="1 2">DSM 18090</strain>
    </source>
</reference>
<name>A0A3N5C868_9BACI</name>
<dbReference type="EMBL" id="RKRF01000007">
    <property type="protein sequence ID" value="RPF55702.1"/>
    <property type="molecule type" value="Genomic_DNA"/>
</dbReference>
<evidence type="ECO:0000313" key="1">
    <source>
        <dbReference type="EMBL" id="RPF55702.1"/>
    </source>
</evidence>
<dbReference type="InterPro" id="IPR014962">
    <property type="entry name" value="YolD"/>
</dbReference>
<dbReference type="OrthoDB" id="2376882at2"/>
<evidence type="ECO:0000313" key="2">
    <source>
        <dbReference type="Proteomes" id="UP000276443"/>
    </source>
</evidence>
<dbReference type="AlphaFoldDB" id="A0A3N5C868"/>
<gene>
    <name evidence="1" type="ORF">EDC24_0586</name>
</gene>
<protein>
    <submittedName>
        <fullName evidence="1">YolD-like protein</fullName>
    </submittedName>
</protein>
<dbReference type="RefSeq" id="WP_124219575.1">
    <property type="nucleotide sequence ID" value="NZ_RKRF01000007.1"/>
</dbReference>
<sequence>MQPNKLTRGHNLLWESSRMMLPEHKELIEHHQQRIRQQTKPQLDEQEIEWLEQRIQKALYDQSLVQLTLFDPYQSQIISGVIVQVDSLTQRLLLQTPQHQQWILFHDLIDVK</sequence>
<organism evidence="1 2">
    <name type="scientific">Aquisalibacillus elongatus</name>
    <dbReference type="NCBI Taxonomy" id="485577"/>
    <lineage>
        <taxon>Bacteria</taxon>
        <taxon>Bacillati</taxon>
        <taxon>Bacillota</taxon>
        <taxon>Bacilli</taxon>
        <taxon>Bacillales</taxon>
        <taxon>Bacillaceae</taxon>
        <taxon>Aquisalibacillus</taxon>
    </lineage>
</organism>
<dbReference type="Proteomes" id="UP000276443">
    <property type="component" value="Unassembled WGS sequence"/>
</dbReference>